<dbReference type="PATRIC" id="fig|1297742.4.peg.1128"/>
<sequence>MGICHKRRLRRSSWWLHEGPDGPWNPELTRPVARRVGERDAG</sequence>
<dbReference type="Proteomes" id="UP000009026">
    <property type="component" value="Chromosome"/>
</dbReference>
<evidence type="ECO:0000313" key="2">
    <source>
        <dbReference type="EMBL" id="AKQ64198.1"/>
    </source>
</evidence>
<dbReference type="AlphaFoldDB" id="A0A0H4WRI0"/>
<name>A0A0H4WRI0_9BACT</name>
<proteinExistence type="predicted"/>
<evidence type="ECO:0000256" key="1">
    <source>
        <dbReference type="SAM" id="MobiDB-lite"/>
    </source>
</evidence>
<organism evidence="2 3">
    <name type="scientific">Pseudomyxococcus hansupus</name>
    <dbReference type="NCBI Taxonomy" id="1297742"/>
    <lineage>
        <taxon>Bacteria</taxon>
        <taxon>Pseudomonadati</taxon>
        <taxon>Myxococcota</taxon>
        <taxon>Myxococcia</taxon>
        <taxon>Myxococcales</taxon>
        <taxon>Cystobacterineae</taxon>
        <taxon>Myxococcaceae</taxon>
        <taxon>Pseudomyxococcus</taxon>
    </lineage>
</organism>
<feature type="region of interest" description="Disordered" evidence="1">
    <location>
        <begin position="18"/>
        <end position="42"/>
    </location>
</feature>
<accession>A0A0H4WRI0</accession>
<protein>
    <submittedName>
        <fullName evidence="2">Uncharacterized protein</fullName>
    </submittedName>
</protein>
<gene>
    <name evidence="2" type="ORF">A176_001110</name>
</gene>
<dbReference type="EMBL" id="CP012109">
    <property type="protein sequence ID" value="AKQ64198.1"/>
    <property type="molecule type" value="Genomic_DNA"/>
</dbReference>
<evidence type="ECO:0000313" key="3">
    <source>
        <dbReference type="Proteomes" id="UP000009026"/>
    </source>
</evidence>
<keyword evidence="3" id="KW-1185">Reference proteome</keyword>
<dbReference type="KEGG" id="mym:A176_001110"/>
<reference evidence="2 3" key="1">
    <citation type="journal article" date="2016" name="PLoS ONE">
        <title>Complete Genome Sequence and Comparative Genomics of a Novel Myxobacterium Myxococcus hansupus.</title>
        <authorList>
            <person name="Sharma G."/>
            <person name="Narwani T."/>
            <person name="Subramanian S."/>
        </authorList>
    </citation>
    <scope>NUCLEOTIDE SEQUENCE [LARGE SCALE GENOMIC DNA]</scope>
    <source>
        <strain evidence="3">mixupus</strain>
    </source>
</reference>
<dbReference type="STRING" id="1297742.A176_001110"/>